<keyword evidence="1" id="KW-0282">Flagellum</keyword>
<protein>
    <submittedName>
        <fullName evidence="1 2">Intraflagellar transport protein 74-like protein</fullName>
    </submittedName>
</protein>
<name>A0A084W4W5_ANOSI</name>
<reference evidence="2" key="2">
    <citation type="submission" date="2020-05" db="UniProtKB">
        <authorList>
            <consortium name="EnsemblMetazoa"/>
        </authorList>
    </citation>
    <scope>IDENTIFICATION</scope>
</reference>
<gene>
    <name evidence="1" type="ORF">ZHAS_00013204</name>
</gene>
<dbReference type="EMBL" id="ATLV01020390">
    <property type="status" value="NOT_ANNOTATED_CDS"/>
    <property type="molecule type" value="Genomic_DNA"/>
</dbReference>
<organism evidence="1">
    <name type="scientific">Anopheles sinensis</name>
    <name type="common">Mosquito</name>
    <dbReference type="NCBI Taxonomy" id="74873"/>
    <lineage>
        <taxon>Eukaryota</taxon>
        <taxon>Metazoa</taxon>
        <taxon>Ecdysozoa</taxon>
        <taxon>Arthropoda</taxon>
        <taxon>Hexapoda</taxon>
        <taxon>Insecta</taxon>
        <taxon>Pterygota</taxon>
        <taxon>Neoptera</taxon>
        <taxon>Endopterygota</taxon>
        <taxon>Diptera</taxon>
        <taxon>Nematocera</taxon>
        <taxon>Culicoidea</taxon>
        <taxon>Culicidae</taxon>
        <taxon>Anophelinae</taxon>
        <taxon>Anopheles</taxon>
    </lineage>
</organism>
<keyword evidence="1" id="KW-0969">Cilium</keyword>
<sequence>MRAAGKTGKQYTRPVPSRILCTMNFAQLMSTGALRPASCAHLHLCATANEVLLLPSERVPLPKVSSASSFGGGAYLGPVERGVRVFFDVGPVQCRHGVAGIRPCRGLVRQLPMSRRAMDGL</sequence>
<evidence type="ECO:0000313" key="1">
    <source>
        <dbReference type="EMBL" id="KFB45259.1"/>
    </source>
</evidence>
<reference evidence="1 3" key="1">
    <citation type="journal article" date="2014" name="BMC Genomics">
        <title>Genome sequence of Anopheles sinensis provides insight into genetics basis of mosquito competence for malaria parasites.</title>
        <authorList>
            <person name="Zhou D."/>
            <person name="Zhang D."/>
            <person name="Ding G."/>
            <person name="Shi L."/>
            <person name="Hou Q."/>
            <person name="Ye Y."/>
            <person name="Xu Y."/>
            <person name="Zhou H."/>
            <person name="Xiong C."/>
            <person name="Li S."/>
            <person name="Yu J."/>
            <person name="Hong S."/>
            <person name="Yu X."/>
            <person name="Zou P."/>
            <person name="Chen C."/>
            <person name="Chang X."/>
            <person name="Wang W."/>
            <person name="Lv Y."/>
            <person name="Sun Y."/>
            <person name="Ma L."/>
            <person name="Shen B."/>
            <person name="Zhu C."/>
        </authorList>
    </citation>
    <scope>NUCLEOTIDE SEQUENCE [LARGE SCALE GENOMIC DNA]</scope>
</reference>
<proteinExistence type="predicted"/>
<dbReference type="EMBL" id="KE525300">
    <property type="protein sequence ID" value="KFB45259.1"/>
    <property type="molecule type" value="Genomic_DNA"/>
</dbReference>
<dbReference type="Proteomes" id="UP000030765">
    <property type="component" value="Unassembled WGS sequence"/>
</dbReference>
<evidence type="ECO:0000313" key="2">
    <source>
        <dbReference type="EnsemblMetazoa" id="ASIC013204-PA"/>
    </source>
</evidence>
<keyword evidence="3" id="KW-1185">Reference proteome</keyword>
<dbReference type="EnsemblMetazoa" id="ASIC013204-RA">
    <property type="protein sequence ID" value="ASIC013204-PA"/>
    <property type="gene ID" value="ASIC013204"/>
</dbReference>
<dbReference type="VEuPathDB" id="VectorBase:ASIC013204"/>
<keyword evidence="1" id="KW-0966">Cell projection</keyword>
<dbReference type="AlphaFoldDB" id="A0A084W4W5"/>
<accession>A0A084W4W5</accession>
<evidence type="ECO:0000313" key="3">
    <source>
        <dbReference type="Proteomes" id="UP000030765"/>
    </source>
</evidence>